<feature type="compositionally biased region" description="Basic residues" evidence="1">
    <location>
        <begin position="25"/>
        <end position="36"/>
    </location>
</feature>
<feature type="compositionally biased region" description="Basic residues" evidence="1">
    <location>
        <begin position="130"/>
        <end position="142"/>
    </location>
</feature>
<keyword evidence="3" id="KW-1185">Reference proteome</keyword>
<protein>
    <recommendedName>
        <fullName evidence="4">Encoded protein</fullName>
    </recommendedName>
</protein>
<evidence type="ECO:0000313" key="2">
    <source>
        <dbReference type="EMBL" id="KAF5829914.1"/>
    </source>
</evidence>
<gene>
    <name evidence="2" type="ORF">DUNSADRAFT_15314</name>
</gene>
<comment type="caution">
    <text evidence="2">The sequence shown here is derived from an EMBL/GenBank/DDBJ whole genome shotgun (WGS) entry which is preliminary data.</text>
</comment>
<feature type="compositionally biased region" description="Low complexity" evidence="1">
    <location>
        <begin position="40"/>
        <end position="64"/>
    </location>
</feature>
<feature type="compositionally biased region" description="Polar residues" evidence="1">
    <location>
        <begin position="146"/>
        <end position="159"/>
    </location>
</feature>
<feature type="region of interest" description="Disordered" evidence="1">
    <location>
        <begin position="1"/>
        <end position="86"/>
    </location>
</feature>
<reference evidence="2" key="1">
    <citation type="submission" date="2017-08" db="EMBL/GenBank/DDBJ databases">
        <authorList>
            <person name="Polle J.E."/>
            <person name="Barry K."/>
            <person name="Cushman J."/>
            <person name="Schmutz J."/>
            <person name="Tran D."/>
            <person name="Hathwaick L.T."/>
            <person name="Yim W.C."/>
            <person name="Jenkins J."/>
            <person name="Mckie-Krisberg Z.M."/>
            <person name="Prochnik S."/>
            <person name="Lindquist E."/>
            <person name="Dockter R.B."/>
            <person name="Adam C."/>
            <person name="Molina H."/>
            <person name="Bunkerborg J."/>
            <person name="Jin E."/>
            <person name="Buchheim M."/>
            <person name="Magnuson J."/>
        </authorList>
    </citation>
    <scope>NUCLEOTIDE SEQUENCE</scope>
    <source>
        <strain evidence="2">CCAP 19/18</strain>
    </source>
</reference>
<organism evidence="2 3">
    <name type="scientific">Dunaliella salina</name>
    <name type="common">Green alga</name>
    <name type="synonym">Protococcus salinus</name>
    <dbReference type="NCBI Taxonomy" id="3046"/>
    <lineage>
        <taxon>Eukaryota</taxon>
        <taxon>Viridiplantae</taxon>
        <taxon>Chlorophyta</taxon>
        <taxon>core chlorophytes</taxon>
        <taxon>Chlorophyceae</taxon>
        <taxon>CS clade</taxon>
        <taxon>Chlamydomonadales</taxon>
        <taxon>Dunaliellaceae</taxon>
        <taxon>Dunaliella</taxon>
    </lineage>
</organism>
<sequence length="194" mass="21494">MHALQSVGPGQQPACLQQRQAPHLVRSRGKHRRRHACVVSSSDPASLSSSYSSQQHARSSSNSSLQEGEREHQQQAPLPLPPSFLPSMFHTAWREAMEEVRKSSTFPPSSPEQQIQNLQEEVSQLMQGKGLKKRSMGSRAGRKGSDTSSGAPSTNTGNESGRRAAPQEISRPISRWPWISWAMVGWTGVLFWKQ</sequence>
<evidence type="ECO:0000256" key="1">
    <source>
        <dbReference type="SAM" id="MobiDB-lite"/>
    </source>
</evidence>
<accession>A0ABQ7G5S1</accession>
<evidence type="ECO:0000313" key="3">
    <source>
        <dbReference type="Proteomes" id="UP000815325"/>
    </source>
</evidence>
<feature type="region of interest" description="Disordered" evidence="1">
    <location>
        <begin position="96"/>
        <end position="115"/>
    </location>
</feature>
<dbReference type="EMBL" id="MU070100">
    <property type="protein sequence ID" value="KAF5829914.1"/>
    <property type="molecule type" value="Genomic_DNA"/>
</dbReference>
<feature type="non-terminal residue" evidence="2">
    <location>
        <position position="194"/>
    </location>
</feature>
<proteinExistence type="predicted"/>
<feature type="region of interest" description="Disordered" evidence="1">
    <location>
        <begin position="126"/>
        <end position="168"/>
    </location>
</feature>
<feature type="compositionally biased region" description="Polar residues" evidence="1">
    <location>
        <begin position="103"/>
        <end position="115"/>
    </location>
</feature>
<evidence type="ECO:0008006" key="4">
    <source>
        <dbReference type="Google" id="ProtNLM"/>
    </source>
</evidence>
<dbReference type="Proteomes" id="UP000815325">
    <property type="component" value="Unassembled WGS sequence"/>
</dbReference>
<name>A0ABQ7G5S1_DUNSA</name>